<name>A0AA96RDX0_9BACL</name>
<dbReference type="NCBIfam" id="NF038032">
    <property type="entry name" value="CehA_McbA_metalo"/>
    <property type="match status" value="1"/>
</dbReference>
<keyword evidence="4" id="KW-1185">Reference proteome</keyword>
<dbReference type="RefSeq" id="WP_315604016.1">
    <property type="nucleotide sequence ID" value="NZ_CP130318.1"/>
</dbReference>
<dbReference type="Gene3D" id="2.60.40.1120">
    <property type="entry name" value="Carboxypeptidase-like, regulatory domain"/>
    <property type="match status" value="2"/>
</dbReference>
<proteinExistence type="predicted"/>
<dbReference type="EMBL" id="CP130318">
    <property type="protein sequence ID" value="WNQ10242.1"/>
    <property type="molecule type" value="Genomic_DNA"/>
</dbReference>
<dbReference type="InterPro" id="IPR016195">
    <property type="entry name" value="Pol/histidinol_Pase-like"/>
</dbReference>
<feature type="domain" description="Cadherin-like beta-sandwich-like" evidence="2">
    <location>
        <begin position="1362"/>
        <end position="1447"/>
    </location>
</feature>
<dbReference type="InterPro" id="IPR008969">
    <property type="entry name" value="CarboxyPept-like_regulatory"/>
</dbReference>
<dbReference type="Gene3D" id="3.20.20.140">
    <property type="entry name" value="Metal-dependent hydrolases"/>
    <property type="match status" value="1"/>
</dbReference>
<dbReference type="KEGG" id="paun:MJA45_21850"/>
<protein>
    <submittedName>
        <fullName evidence="3">CehA/McbA family metallohydrolase</fullName>
    </submittedName>
</protein>
<dbReference type="Pfam" id="PF12733">
    <property type="entry name" value="Cadherin-like"/>
    <property type="match status" value="1"/>
</dbReference>
<feature type="region of interest" description="Disordered" evidence="1">
    <location>
        <begin position="111"/>
        <end position="132"/>
    </location>
</feature>
<gene>
    <name evidence="3" type="ORF">MJA45_21850</name>
</gene>
<feature type="compositionally biased region" description="Polar residues" evidence="1">
    <location>
        <begin position="111"/>
        <end position="128"/>
    </location>
</feature>
<evidence type="ECO:0000259" key="2">
    <source>
        <dbReference type="Pfam" id="PF12733"/>
    </source>
</evidence>
<evidence type="ECO:0000256" key="1">
    <source>
        <dbReference type="SAM" id="MobiDB-lite"/>
    </source>
</evidence>
<organism evidence="3 4">
    <name type="scientific">Paenibacillus aurantius</name>
    <dbReference type="NCBI Taxonomy" id="2918900"/>
    <lineage>
        <taxon>Bacteria</taxon>
        <taxon>Bacillati</taxon>
        <taxon>Bacillota</taxon>
        <taxon>Bacilli</taxon>
        <taxon>Bacillales</taxon>
        <taxon>Paenibacillaceae</taxon>
        <taxon>Paenibacillus</taxon>
    </lineage>
</organism>
<accession>A0AA96RDX0</accession>
<dbReference type="Pfam" id="PF13620">
    <property type="entry name" value="CarboxypepD_reg"/>
    <property type="match status" value="2"/>
</dbReference>
<dbReference type="SUPFAM" id="SSF49464">
    <property type="entry name" value="Carboxypeptidase regulatory domain-like"/>
    <property type="match status" value="2"/>
</dbReference>
<sequence length="1450" mass="156372">MGKRWWRIAAAAVVLLGGWTGGPGQRAGAVAVAEEAAAGPDSSLSLGTRVETSLAAAQPEPPDSAVTIAARTGDPGYTYAPASRDWVSGTPYYSMENDKVSLTIGTTRLETGSTSDYGDNASGNNKPGSLTPGHIMDAVPKTTMRDNLDYTEFVLSKGLGRTWWYPTEKLSLPDIQPGDRTITAKGAWDKDGSIKAQVTYSIVENSPLIKMKVKLKNEGTASFTGNLAYVIDPEETLEQQSYVPGWGWRGGQVSEYITSGWNRNYIFNGIQDKFTGNTAHALIWPEAQKPSALIPEGYITGAWFPVALAPGGTKELILYHLPHQPGPANEAYRTSEFWAGVIRNGTDVTSIRTVSGTVTDSAGQPAGGIEVELASSSGGSVAKATTDSRGRYSLDSVTGSVYGLTANNGTERYEQALPPEPPDRETVVNFTLDPPPPKAVTSGVTKGDPGYVYEGTSRDWWPANDYYYLESPDIKFTVGTVRTAGKDPINWSNDASGNNKWGTLTPGHIMDAAPKLTMEENLDFSEFVLSDNLGVTPEDEAAGMPMEWSWFHPLDKLKFPSIQLEGDTIAAAGEWDRNERMKSSVRYSIVEGTPLIRMDITLNNGTGADFNGSFGYIIDSDQPGEQHTYLPGRNWVYSQEKNPIREGWTDNYLFTGVNNTFTGKTAHAIIWPEEQQPKSLIHEGIFAGAWFDASIPSGQSRSYVLYHLPHVAGPADQPYANAELWANFVKTHAEAKDYGSLTGSVKDEAGKALPQTEVVVKDGSGAVRARAATTPDGKYQLYLPKGDYTLAPVNDAYSVEARSVTVAGGDRQTAVFVMKKYAELEAALPSGLTADTPFDLTVTMRNVTGSPIRDVAVEVSPPPLIQLLGESSFVLPELEANTQKVLTFKAVALEGGRSAIKATASSRQFRLATSVSFDVQGQGHYAGDNHSHTKHSDGVNTVAENSGSAYTRRMLSWVWSEEHNKNSQQADADAVTAGYGGRFLSLSGTEITTPVGHALVYGLDNVPRYDIGTPYTWQNSINEVTGQGGLLYIAHPFESTYAFQTPYEWTGFTGVEVWNGTWHALDNNVNERAFRFWDEINIRGDGKYYGLTNTDGHTKDKVGDTYSKGWMKSLTEGNVLELLQTGGYYGSNGPDLRFRVGGVEMGGTLRLEKAGKVPVQVEAYDPNSALTRVRVVKYYVTGNMADYSRREVVLDENLAGQGISRYSRTLNLPVGGKEFYRMEVMSEKSNPNSSGIGPLTGTGFAFSNPVWVEVAGTGKSNAAAIESLSYNQVPLADTAGRFGIGTITVHPKTFEPDKLNAVVSQGASVTGKRYTALAGSTTAAGILDLTVTAADDSERTFRYLVYTGGRVPDTGQLTSLLVSEASLVPAFRPEKTSYAGTVRQDVSRLEITPVAADSRASLTVNGTAAASGKPFEVSLAPGLNTILVAVNEDDGRAGSTYTLRIVRLPV</sequence>
<reference evidence="3 4" key="1">
    <citation type="submission" date="2022-02" db="EMBL/GenBank/DDBJ databases">
        <title>Paenibacillus sp. MBLB1776 Whole Genome Shotgun Sequencing.</title>
        <authorList>
            <person name="Hwang C.Y."/>
            <person name="Cho E.-S."/>
            <person name="Seo M.-J."/>
        </authorList>
    </citation>
    <scope>NUCLEOTIDE SEQUENCE [LARGE SCALE GENOMIC DNA]</scope>
    <source>
        <strain evidence="3 4">MBLB1776</strain>
    </source>
</reference>
<evidence type="ECO:0000313" key="4">
    <source>
        <dbReference type="Proteomes" id="UP001305702"/>
    </source>
</evidence>
<dbReference type="SUPFAM" id="SSF89550">
    <property type="entry name" value="PHP domain-like"/>
    <property type="match status" value="1"/>
</dbReference>
<dbReference type="Proteomes" id="UP001305702">
    <property type="component" value="Chromosome"/>
</dbReference>
<dbReference type="InterPro" id="IPR025883">
    <property type="entry name" value="Cadherin-like_domain"/>
</dbReference>
<evidence type="ECO:0000313" key="3">
    <source>
        <dbReference type="EMBL" id="WNQ10242.1"/>
    </source>
</evidence>